<accession>A0ABQ0M4W1</accession>
<proteinExistence type="predicted"/>
<dbReference type="EMBL" id="DF849625">
    <property type="protein sequence ID" value="GAT58324.1"/>
    <property type="molecule type" value="Genomic_DNA"/>
</dbReference>
<protein>
    <submittedName>
        <fullName evidence="2">Uncharacterized protein</fullName>
    </submittedName>
</protein>
<evidence type="ECO:0000313" key="3">
    <source>
        <dbReference type="Proteomes" id="UP000815677"/>
    </source>
</evidence>
<sequence length="100" mass="11254">MAPLIPRSSPCPRYTGGKERKQATARNFHSAARSHAYARTDRALSPRARLADMKRAHLISRRECAVGYCFATPRKRLTPEGMGKRICIEKQGRTAGICRR</sequence>
<evidence type="ECO:0000313" key="2">
    <source>
        <dbReference type="EMBL" id="GAT58324.1"/>
    </source>
</evidence>
<keyword evidence="3" id="KW-1185">Reference proteome</keyword>
<reference evidence="2" key="1">
    <citation type="submission" date="2014-09" db="EMBL/GenBank/DDBJ databases">
        <title>Genome sequence of the luminous mushroom Mycena chlorophos for searching fungal bioluminescence genes.</title>
        <authorList>
            <person name="Tanaka Y."/>
            <person name="Kasuga D."/>
            <person name="Oba Y."/>
            <person name="Hase S."/>
            <person name="Sato K."/>
            <person name="Oba Y."/>
            <person name="Sakakibara Y."/>
        </authorList>
    </citation>
    <scope>NUCLEOTIDE SEQUENCE</scope>
</reference>
<name>A0ABQ0M4W1_MYCCL</name>
<feature type="region of interest" description="Disordered" evidence="1">
    <location>
        <begin position="1"/>
        <end position="40"/>
    </location>
</feature>
<dbReference type="Proteomes" id="UP000815677">
    <property type="component" value="Unassembled WGS sequence"/>
</dbReference>
<organism evidence="2 3">
    <name type="scientific">Mycena chlorophos</name>
    <name type="common">Agaric fungus</name>
    <name type="synonym">Agaricus chlorophos</name>
    <dbReference type="NCBI Taxonomy" id="658473"/>
    <lineage>
        <taxon>Eukaryota</taxon>
        <taxon>Fungi</taxon>
        <taxon>Dikarya</taxon>
        <taxon>Basidiomycota</taxon>
        <taxon>Agaricomycotina</taxon>
        <taxon>Agaricomycetes</taxon>
        <taxon>Agaricomycetidae</taxon>
        <taxon>Agaricales</taxon>
        <taxon>Marasmiineae</taxon>
        <taxon>Mycenaceae</taxon>
        <taxon>Mycena</taxon>
    </lineage>
</organism>
<evidence type="ECO:0000256" key="1">
    <source>
        <dbReference type="SAM" id="MobiDB-lite"/>
    </source>
</evidence>
<gene>
    <name evidence="2" type="ORF">MCHLO_14769</name>
</gene>